<protein>
    <submittedName>
        <fullName evidence="1">Uncharacterized protein</fullName>
    </submittedName>
</protein>
<gene>
    <name evidence="1" type="ORF">BpHYR1_010402</name>
</gene>
<organism evidence="1 2">
    <name type="scientific">Brachionus plicatilis</name>
    <name type="common">Marine rotifer</name>
    <name type="synonym">Brachionus muelleri</name>
    <dbReference type="NCBI Taxonomy" id="10195"/>
    <lineage>
        <taxon>Eukaryota</taxon>
        <taxon>Metazoa</taxon>
        <taxon>Spiralia</taxon>
        <taxon>Gnathifera</taxon>
        <taxon>Rotifera</taxon>
        <taxon>Eurotatoria</taxon>
        <taxon>Monogononta</taxon>
        <taxon>Pseudotrocha</taxon>
        <taxon>Ploima</taxon>
        <taxon>Brachionidae</taxon>
        <taxon>Brachionus</taxon>
    </lineage>
</organism>
<keyword evidence="2" id="KW-1185">Reference proteome</keyword>
<name>A0A3M7QEA6_BRAPC</name>
<dbReference type="AlphaFoldDB" id="A0A3M7QEA6"/>
<dbReference type="EMBL" id="REGN01006423">
    <property type="protein sequence ID" value="RNA09619.1"/>
    <property type="molecule type" value="Genomic_DNA"/>
</dbReference>
<accession>A0A3M7QEA6</accession>
<dbReference type="Proteomes" id="UP000276133">
    <property type="component" value="Unassembled WGS sequence"/>
</dbReference>
<evidence type="ECO:0000313" key="1">
    <source>
        <dbReference type="EMBL" id="RNA09619.1"/>
    </source>
</evidence>
<evidence type="ECO:0000313" key="2">
    <source>
        <dbReference type="Proteomes" id="UP000276133"/>
    </source>
</evidence>
<comment type="caution">
    <text evidence="1">The sequence shown here is derived from an EMBL/GenBank/DDBJ whole genome shotgun (WGS) entry which is preliminary data.</text>
</comment>
<reference evidence="1 2" key="1">
    <citation type="journal article" date="2018" name="Sci. Rep.">
        <title>Genomic signatures of local adaptation to the degree of environmental predictability in rotifers.</title>
        <authorList>
            <person name="Franch-Gras L."/>
            <person name="Hahn C."/>
            <person name="Garcia-Roger E.M."/>
            <person name="Carmona M.J."/>
            <person name="Serra M."/>
            <person name="Gomez A."/>
        </authorList>
    </citation>
    <scope>NUCLEOTIDE SEQUENCE [LARGE SCALE GENOMIC DNA]</scope>
    <source>
        <strain evidence="1">HYR1</strain>
    </source>
</reference>
<sequence>MSNMIKPSKADSDKMSLLVLYKKEIYELDNIHILKIPNNLSQDESIRPEQVKKTRGKGKVYLPFCSFRNLESAQGNLVMTFADNNWTCKRATENLPGDVIWYQCTKCPIRLKLYSFNDSILIEMTDKVHDHSKWEKQKTNYVIREPARINRDEWELSTCSCKIGLRIINNFFISKK</sequence>
<proteinExistence type="predicted"/>